<dbReference type="InterPro" id="IPR036412">
    <property type="entry name" value="HAD-like_sf"/>
</dbReference>
<dbReference type="SFLD" id="SFLDG01140">
    <property type="entry name" value="C2.B:_Phosphomannomutase_and_P"/>
    <property type="match status" value="1"/>
</dbReference>
<reference evidence="1" key="2">
    <citation type="journal article" date="2021" name="PeerJ">
        <title>Extensive microbial diversity within the chicken gut microbiome revealed by metagenomics and culture.</title>
        <authorList>
            <person name="Gilroy R."/>
            <person name="Ravi A."/>
            <person name="Getino M."/>
            <person name="Pursley I."/>
            <person name="Horton D.L."/>
            <person name="Alikhan N.F."/>
            <person name="Baker D."/>
            <person name="Gharbi K."/>
            <person name="Hall N."/>
            <person name="Watson M."/>
            <person name="Adriaenssens E.M."/>
            <person name="Foster-Nyarko E."/>
            <person name="Jarju S."/>
            <person name="Secka A."/>
            <person name="Antonio M."/>
            <person name="Oren A."/>
            <person name="Chaudhuri R.R."/>
            <person name="La Ragione R."/>
            <person name="Hildebrand F."/>
            <person name="Pallen M.J."/>
        </authorList>
    </citation>
    <scope>NUCLEOTIDE SEQUENCE</scope>
    <source>
        <strain evidence="1">CHK176-6737</strain>
    </source>
</reference>
<dbReference type="Pfam" id="PF08282">
    <property type="entry name" value="Hydrolase_3"/>
    <property type="match status" value="1"/>
</dbReference>
<protein>
    <submittedName>
        <fullName evidence="1">Cof-type HAD-IIB family hydrolase</fullName>
    </submittedName>
</protein>
<evidence type="ECO:0000313" key="2">
    <source>
        <dbReference type="Proteomes" id="UP000824125"/>
    </source>
</evidence>
<dbReference type="GO" id="GO:0000287">
    <property type="term" value="F:magnesium ion binding"/>
    <property type="evidence" value="ECO:0007669"/>
    <property type="project" value="TreeGrafter"/>
</dbReference>
<dbReference type="InterPro" id="IPR023214">
    <property type="entry name" value="HAD_sf"/>
</dbReference>
<dbReference type="NCBIfam" id="TIGR01484">
    <property type="entry name" value="HAD-SF-IIB"/>
    <property type="match status" value="1"/>
</dbReference>
<keyword evidence="1" id="KW-0378">Hydrolase</keyword>
<dbReference type="EMBL" id="DVNM01000012">
    <property type="protein sequence ID" value="HIU68771.1"/>
    <property type="molecule type" value="Genomic_DNA"/>
</dbReference>
<gene>
    <name evidence="1" type="ORF">IAD23_02285</name>
</gene>
<evidence type="ECO:0000313" key="1">
    <source>
        <dbReference type="EMBL" id="HIU68771.1"/>
    </source>
</evidence>
<dbReference type="PANTHER" id="PTHR10000:SF8">
    <property type="entry name" value="HAD SUPERFAMILY HYDROLASE-LIKE, TYPE 3"/>
    <property type="match status" value="1"/>
</dbReference>
<dbReference type="SFLD" id="SFLDS00003">
    <property type="entry name" value="Haloacid_Dehalogenase"/>
    <property type="match status" value="1"/>
</dbReference>
<dbReference type="Gene3D" id="3.30.1240.10">
    <property type="match status" value="1"/>
</dbReference>
<dbReference type="GO" id="GO:0005829">
    <property type="term" value="C:cytosol"/>
    <property type="evidence" value="ECO:0007669"/>
    <property type="project" value="TreeGrafter"/>
</dbReference>
<proteinExistence type="predicted"/>
<organism evidence="1 2">
    <name type="scientific">Candidatus Scybalenecus merdavium</name>
    <dbReference type="NCBI Taxonomy" id="2840939"/>
    <lineage>
        <taxon>Bacteria</taxon>
        <taxon>Bacillati</taxon>
        <taxon>Bacillota</taxon>
        <taxon>Clostridia</taxon>
        <taxon>Eubacteriales</taxon>
        <taxon>Oscillospiraceae</taxon>
        <taxon>Oscillospiraceae incertae sedis</taxon>
        <taxon>Candidatus Scybalenecus</taxon>
    </lineage>
</organism>
<dbReference type="Proteomes" id="UP000824125">
    <property type="component" value="Unassembled WGS sequence"/>
</dbReference>
<dbReference type="SUPFAM" id="SSF56784">
    <property type="entry name" value="HAD-like"/>
    <property type="match status" value="1"/>
</dbReference>
<dbReference type="PANTHER" id="PTHR10000">
    <property type="entry name" value="PHOSPHOSERINE PHOSPHATASE"/>
    <property type="match status" value="1"/>
</dbReference>
<dbReference type="Gene3D" id="3.40.50.1000">
    <property type="entry name" value="HAD superfamily/HAD-like"/>
    <property type="match status" value="1"/>
</dbReference>
<name>A0A9D1MTD1_9FIRM</name>
<dbReference type="InterPro" id="IPR006379">
    <property type="entry name" value="HAD-SF_hydro_IIB"/>
</dbReference>
<dbReference type="NCBIfam" id="TIGR00099">
    <property type="entry name" value="Cof-subfamily"/>
    <property type="match status" value="1"/>
</dbReference>
<sequence length="281" mass="30764">MAIRLVALDVDGTLLHSDGQLPENNIYAVREAAAQGVYMAINSGRTFTELPQQVRDDSSYAYYIYSNGAAIADAQGNLLYTQYIRQKAAENVFSLLFHCDTIIEVYAHGVPHTQKDQLAPAALDAYSVQNSYRPVVLETRRSVEQIDRFFAQNAGEVEMFNVFFKHPAQRLLCFEVFSGMPGIKVTTSMPNNLEIFSDRADKGSALRFLANYLGLDRSELMAVGDSRNDLPMVRFAGTGVAVGNACDALKTAADLVLPVTNDADAVASVIETSVLTSRVFA</sequence>
<dbReference type="GO" id="GO:0016791">
    <property type="term" value="F:phosphatase activity"/>
    <property type="evidence" value="ECO:0007669"/>
    <property type="project" value="TreeGrafter"/>
</dbReference>
<reference evidence="1" key="1">
    <citation type="submission" date="2020-10" db="EMBL/GenBank/DDBJ databases">
        <authorList>
            <person name="Gilroy R."/>
        </authorList>
    </citation>
    <scope>NUCLEOTIDE SEQUENCE</scope>
    <source>
        <strain evidence="1">CHK176-6737</strain>
    </source>
</reference>
<dbReference type="InterPro" id="IPR000150">
    <property type="entry name" value="Cof"/>
</dbReference>
<comment type="caution">
    <text evidence="1">The sequence shown here is derived from an EMBL/GenBank/DDBJ whole genome shotgun (WGS) entry which is preliminary data.</text>
</comment>
<dbReference type="AlphaFoldDB" id="A0A9D1MTD1"/>
<accession>A0A9D1MTD1</accession>